<protein>
    <recommendedName>
        <fullName evidence="4">Peptidase S1 domain-containing protein</fullName>
    </recommendedName>
</protein>
<name>A0A166H9W7_DAUCS</name>
<evidence type="ECO:0008006" key="4">
    <source>
        <dbReference type="Google" id="ProtNLM"/>
    </source>
</evidence>
<dbReference type="EMBL" id="CP093343">
    <property type="protein sequence ID" value="WOG83596.1"/>
    <property type="molecule type" value="Genomic_DNA"/>
</dbReference>
<organism evidence="1">
    <name type="scientific">Daucus carota subsp. sativus</name>
    <name type="common">Carrot</name>
    <dbReference type="NCBI Taxonomy" id="79200"/>
    <lineage>
        <taxon>Eukaryota</taxon>
        <taxon>Viridiplantae</taxon>
        <taxon>Streptophyta</taxon>
        <taxon>Embryophyta</taxon>
        <taxon>Tracheophyta</taxon>
        <taxon>Spermatophyta</taxon>
        <taxon>Magnoliopsida</taxon>
        <taxon>eudicotyledons</taxon>
        <taxon>Gunneridae</taxon>
        <taxon>Pentapetalae</taxon>
        <taxon>asterids</taxon>
        <taxon>campanulids</taxon>
        <taxon>Apiales</taxon>
        <taxon>Apiaceae</taxon>
        <taxon>Apioideae</taxon>
        <taxon>Scandiceae</taxon>
        <taxon>Daucinae</taxon>
        <taxon>Daucus</taxon>
        <taxon>Daucus sect. Daucus</taxon>
    </lineage>
</organism>
<proteinExistence type="predicted"/>
<dbReference type="Gramene" id="KZN09989">
    <property type="protein sequence ID" value="KZN09989"/>
    <property type="gene ID" value="DCAR_002645"/>
</dbReference>
<gene>
    <name evidence="1" type="ORF">DCAR_002645</name>
    <name evidence="2" type="ORF">DCAR_0102773</name>
</gene>
<dbReference type="InterPro" id="IPR009003">
    <property type="entry name" value="Peptidase_S1_PA"/>
</dbReference>
<dbReference type="AlphaFoldDB" id="A0A166H9W7"/>
<evidence type="ECO:0000313" key="1">
    <source>
        <dbReference type="EMBL" id="KZN09989.1"/>
    </source>
</evidence>
<evidence type="ECO:0000313" key="3">
    <source>
        <dbReference type="Proteomes" id="UP000077755"/>
    </source>
</evidence>
<reference evidence="2" key="2">
    <citation type="submission" date="2022-03" db="EMBL/GenBank/DDBJ databases">
        <title>Draft title - Genomic analysis of global carrot germplasm unveils the trajectory of domestication and the origin of high carotenoid orange carrot.</title>
        <authorList>
            <person name="Iorizzo M."/>
            <person name="Ellison S."/>
            <person name="Senalik D."/>
            <person name="Macko-Podgorni A."/>
            <person name="Grzebelus D."/>
            <person name="Bostan H."/>
            <person name="Rolling W."/>
            <person name="Curaba J."/>
            <person name="Simon P."/>
        </authorList>
    </citation>
    <scope>NUCLEOTIDE SEQUENCE</scope>
    <source>
        <tissue evidence="2">Leaf</tissue>
    </source>
</reference>
<sequence length="103" mass="11466">MIKTPRYRVMGHVWNSEYFSSHQHSSFPFEKSLTPSVPIIQCNGINARPGCSGGPVFNMEGKIVGMLIAGGNDFDIVTHVSALRMYLANRCQSEDTSKKQRTC</sequence>
<accession>A0A166H9W7</accession>
<keyword evidence="3" id="KW-1185">Reference proteome</keyword>
<dbReference type="EMBL" id="LNRQ01000001">
    <property type="protein sequence ID" value="KZN09989.1"/>
    <property type="molecule type" value="Genomic_DNA"/>
</dbReference>
<dbReference type="Proteomes" id="UP000077755">
    <property type="component" value="Chromosome 1"/>
</dbReference>
<dbReference type="InterPro" id="IPR043504">
    <property type="entry name" value="Peptidase_S1_PA_chymotrypsin"/>
</dbReference>
<dbReference type="Gene3D" id="2.40.10.10">
    <property type="entry name" value="Trypsin-like serine proteases"/>
    <property type="match status" value="1"/>
</dbReference>
<reference evidence="1" key="1">
    <citation type="journal article" date="2016" name="Nat. Genet.">
        <title>A high-quality carrot genome assembly provides new insights into carotenoid accumulation and asterid genome evolution.</title>
        <authorList>
            <person name="Iorizzo M."/>
            <person name="Ellison S."/>
            <person name="Senalik D."/>
            <person name="Zeng P."/>
            <person name="Satapoomin P."/>
            <person name="Huang J."/>
            <person name="Bowman M."/>
            <person name="Iovene M."/>
            <person name="Sanseverino W."/>
            <person name="Cavagnaro P."/>
            <person name="Yildiz M."/>
            <person name="Macko-Podgorni A."/>
            <person name="Moranska E."/>
            <person name="Grzebelus E."/>
            <person name="Grzebelus D."/>
            <person name="Ashrafi H."/>
            <person name="Zheng Z."/>
            <person name="Cheng S."/>
            <person name="Spooner D."/>
            <person name="Van Deynze A."/>
            <person name="Simon P."/>
        </authorList>
    </citation>
    <scope>NUCLEOTIDE SEQUENCE [LARGE SCALE GENOMIC DNA]</scope>
    <source>
        <tissue evidence="1">Leaf</tissue>
    </source>
</reference>
<dbReference type="SUPFAM" id="SSF50494">
    <property type="entry name" value="Trypsin-like serine proteases"/>
    <property type="match status" value="1"/>
</dbReference>
<evidence type="ECO:0000313" key="2">
    <source>
        <dbReference type="EMBL" id="WOG83596.1"/>
    </source>
</evidence>